<dbReference type="InterPro" id="IPR036770">
    <property type="entry name" value="Ankyrin_rpt-contain_sf"/>
</dbReference>
<feature type="repeat" description="ANK" evidence="1">
    <location>
        <begin position="309"/>
        <end position="341"/>
    </location>
</feature>
<dbReference type="SUPFAM" id="SSF48403">
    <property type="entry name" value="Ankyrin repeat"/>
    <property type="match status" value="1"/>
</dbReference>
<keyword evidence="1" id="KW-0040">ANK repeat</keyword>
<dbReference type="PANTHER" id="PTHR22677:SF4">
    <property type="entry name" value="USHER SYNDROME TYPE-1G PROTEIN-LIKE PROTEIN"/>
    <property type="match status" value="1"/>
</dbReference>
<sequence length="363" mass="36725">MAEFDPTRPHDATEAAYRDALLADEAGRKQRRARLMAALPRPEVAAPVPVAPGQLAWRWSPYALSLLAMGLLLAVVLALKGPPHESKPDAGPRLAASPAASTAAVVAEADRGAEAAPARTPPPVAGKAVPPRMRAREPLVVAAAPSPVADKAVPPKLRAMEPVVVADASPPSPSPARESEAAPVAIPPPAAVIAAAPPPPAPAPAPAKPTPPAAPVAAALPAPPVLAGAIPPSASNDADVLARVEVSGVRAKASSVVSSLAASGAGELRAVRVPSAADAALLKAVLQPDPEAVRAALRAGASVHQRDALGRTMLMLAARAGAREVVDVLLASGARLTDRDAQGWTAADHARDRGHDELAERLR</sequence>
<dbReference type="Pfam" id="PF12796">
    <property type="entry name" value="Ank_2"/>
    <property type="match status" value="1"/>
</dbReference>
<evidence type="ECO:0000313" key="4">
    <source>
        <dbReference type="Proteomes" id="UP001606134"/>
    </source>
</evidence>
<dbReference type="PANTHER" id="PTHR22677">
    <property type="entry name" value="ANKYRIN REPEAT DOMAIN-CONTAINING PROTEIN 60"/>
    <property type="match status" value="1"/>
</dbReference>
<feature type="region of interest" description="Disordered" evidence="2">
    <location>
        <begin position="105"/>
        <end position="130"/>
    </location>
</feature>
<evidence type="ECO:0000313" key="3">
    <source>
        <dbReference type="EMBL" id="MFG6485889.1"/>
    </source>
</evidence>
<protein>
    <submittedName>
        <fullName evidence="3">Ankyrin repeat domain-containing protein</fullName>
    </submittedName>
</protein>
<dbReference type="RefSeq" id="WP_394406644.1">
    <property type="nucleotide sequence ID" value="NZ_JBIGIC010000002.1"/>
</dbReference>
<dbReference type="Gene3D" id="1.25.40.20">
    <property type="entry name" value="Ankyrin repeat-containing domain"/>
    <property type="match status" value="1"/>
</dbReference>
<gene>
    <name evidence="3" type="ORF">ACG04R_04340</name>
</gene>
<dbReference type="Proteomes" id="UP001606134">
    <property type="component" value="Unassembled WGS sequence"/>
</dbReference>
<proteinExistence type="predicted"/>
<organism evidence="3 4">
    <name type="scientific">Pelomonas candidula</name>
    <dbReference type="NCBI Taxonomy" id="3299025"/>
    <lineage>
        <taxon>Bacteria</taxon>
        <taxon>Pseudomonadati</taxon>
        <taxon>Pseudomonadota</taxon>
        <taxon>Betaproteobacteria</taxon>
        <taxon>Burkholderiales</taxon>
        <taxon>Sphaerotilaceae</taxon>
        <taxon>Roseateles</taxon>
    </lineage>
</organism>
<reference evidence="3 4" key="1">
    <citation type="submission" date="2024-08" db="EMBL/GenBank/DDBJ databases">
        <authorList>
            <person name="Lu H."/>
        </authorList>
    </citation>
    <scope>NUCLEOTIDE SEQUENCE [LARGE SCALE GENOMIC DNA]</scope>
    <source>
        <strain evidence="3 4">BYS78W</strain>
    </source>
</reference>
<dbReference type="PROSITE" id="PS50297">
    <property type="entry name" value="ANK_REP_REGION"/>
    <property type="match status" value="1"/>
</dbReference>
<dbReference type="EMBL" id="JBIGIC010000002">
    <property type="protein sequence ID" value="MFG6485889.1"/>
    <property type="molecule type" value="Genomic_DNA"/>
</dbReference>
<feature type="compositionally biased region" description="Basic and acidic residues" evidence="2">
    <location>
        <begin position="348"/>
        <end position="363"/>
    </location>
</feature>
<dbReference type="InterPro" id="IPR039323">
    <property type="entry name" value="ANKRD_45/46/60"/>
</dbReference>
<evidence type="ECO:0000256" key="2">
    <source>
        <dbReference type="SAM" id="MobiDB-lite"/>
    </source>
</evidence>
<keyword evidence="4" id="KW-1185">Reference proteome</keyword>
<comment type="caution">
    <text evidence="3">The sequence shown here is derived from an EMBL/GenBank/DDBJ whole genome shotgun (WGS) entry which is preliminary data.</text>
</comment>
<evidence type="ECO:0000256" key="1">
    <source>
        <dbReference type="PROSITE-ProRule" id="PRU00023"/>
    </source>
</evidence>
<name>A0ABW7H7Y3_9BURK</name>
<feature type="region of interest" description="Disordered" evidence="2">
    <location>
        <begin position="341"/>
        <end position="363"/>
    </location>
</feature>
<accession>A0ABW7H7Y3</accession>
<dbReference type="PROSITE" id="PS50088">
    <property type="entry name" value="ANK_REPEAT"/>
    <property type="match status" value="1"/>
</dbReference>
<dbReference type="InterPro" id="IPR002110">
    <property type="entry name" value="Ankyrin_rpt"/>
</dbReference>